<accession>A0ABQ6CI15</accession>
<sequence>MNKGFVYESDVADFKIVAVIFDDDGMVVHGQAVESREEAEDFIRKALTDLRDVEGFAIPR</sequence>
<evidence type="ECO:0000313" key="2">
    <source>
        <dbReference type="Proteomes" id="UP001156882"/>
    </source>
</evidence>
<dbReference type="EMBL" id="BSPC01000007">
    <property type="protein sequence ID" value="GLS17937.1"/>
    <property type="molecule type" value="Genomic_DNA"/>
</dbReference>
<protein>
    <submittedName>
        <fullName evidence="1">Uncharacterized protein</fullName>
    </submittedName>
</protein>
<dbReference type="RefSeq" id="WP_284310769.1">
    <property type="nucleotide sequence ID" value="NZ_BSPC01000007.1"/>
</dbReference>
<name>A0ABQ6CI15_9HYPH</name>
<reference evidence="2" key="1">
    <citation type="journal article" date="2019" name="Int. J. Syst. Evol. Microbiol.">
        <title>The Global Catalogue of Microorganisms (GCM) 10K type strain sequencing project: providing services to taxonomists for standard genome sequencing and annotation.</title>
        <authorList>
            <consortium name="The Broad Institute Genomics Platform"/>
            <consortium name="The Broad Institute Genome Sequencing Center for Infectious Disease"/>
            <person name="Wu L."/>
            <person name="Ma J."/>
        </authorList>
    </citation>
    <scope>NUCLEOTIDE SEQUENCE [LARGE SCALE GENOMIC DNA]</scope>
    <source>
        <strain evidence="2">NBRC 101365</strain>
    </source>
</reference>
<proteinExistence type="predicted"/>
<gene>
    <name evidence="1" type="ORF">GCM10007874_09530</name>
</gene>
<organism evidence="1 2">
    <name type="scientific">Labrys miyagiensis</name>
    <dbReference type="NCBI Taxonomy" id="346912"/>
    <lineage>
        <taxon>Bacteria</taxon>
        <taxon>Pseudomonadati</taxon>
        <taxon>Pseudomonadota</taxon>
        <taxon>Alphaproteobacteria</taxon>
        <taxon>Hyphomicrobiales</taxon>
        <taxon>Xanthobacteraceae</taxon>
        <taxon>Labrys</taxon>
    </lineage>
</organism>
<keyword evidence="2" id="KW-1185">Reference proteome</keyword>
<dbReference type="Proteomes" id="UP001156882">
    <property type="component" value="Unassembled WGS sequence"/>
</dbReference>
<evidence type="ECO:0000313" key="1">
    <source>
        <dbReference type="EMBL" id="GLS17937.1"/>
    </source>
</evidence>
<comment type="caution">
    <text evidence="1">The sequence shown here is derived from an EMBL/GenBank/DDBJ whole genome shotgun (WGS) entry which is preliminary data.</text>
</comment>